<dbReference type="EMBL" id="JASZYV010000001">
    <property type="protein sequence ID" value="MDM0044351.1"/>
    <property type="molecule type" value="Genomic_DNA"/>
</dbReference>
<evidence type="ECO:0000256" key="7">
    <source>
        <dbReference type="SAM" id="Phobius"/>
    </source>
</evidence>
<feature type="transmembrane region" description="Helical" evidence="7">
    <location>
        <begin position="250"/>
        <end position="271"/>
    </location>
</feature>
<accession>A0ABT7N8S7</accession>
<evidence type="ECO:0000313" key="9">
    <source>
        <dbReference type="EMBL" id="MDM0044351.1"/>
    </source>
</evidence>
<dbReference type="InterPro" id="IPR008915">
    <property type="entry name" value="Peptidase_M50"/>
</dbReference>
<organism evidence="9 10">
    <name type="scientific">Variovorax dokdonensis</name>
    <dbReference type="NCBI Taxonomy" id="344883"/>
    <lineage>
        <taxon>Bacteria</taxon>
        <taxon>Pseudomonadati</taxon>
        <taxon>Pseudomonadota</taxon>
        <taxon>Betaproteobacteria</taxon>
        <taxon>Burkholderiales</taxon>
        <taxon>Comamonadaceae</taxon>
        <taxon>Variovorax</taxon>
    </lineage>
</organism>
<name>A0ABT7N8S7_9BURK</name>
<evidence type="ECO:0000256" key="6">
    <source>
        <dbReference type="ARBA" id="ARBA00023136"/>
    </source>
</evidence>
<dbReference type="InterPro" id="IPR001193">
    <property type="entry name" value="MBTPS2"/>
</dbReference>
<keyword evidence="5 7" id="KW-1133">Transmembrane helix</keyword>
<feature type="transmembrane region" description="Helical" evidence="7">
    <location>
        <begin position="380"/>
        <end position="399"/>
    </location>
</feature>
<gene>
    <name evidence="9" type="ORF">QTH91_07665</name>
</gene>
<feature type="transmembrane region" description="Helical" evidence="7">
    <location>
        <begin position="354"/>
        <end position="374"/>
    </location>
</feature>
<feature type="transmembrane region" description="Helical" evidence="7">
    <location>
        <begin position="283"/>
        <end position="303"/>
    </location>
</feature>
<feature type="transmembrane region" description="Helical" evidence="7">
    <location>
        <begin position="420"/>
        <end position="439"/>
    </location>
</feature>
<dbReference type="RefSeq" id="WP_286659391.1">
    <property type="nucleotide sequence ID" value="NZ_JASZYV010000001.1"/>
</dbReference>
<evidence type="ECO:0000256" key="1">
    <source>
        <dbReference type="ARBA" id="ARBA00001947"/>
    </source>
</evidence>
<protein>
    <submittedName>
        <fullName evidence="9">HlyD family efflux transporter periplasmic adaptor subunit</fullName>
    </submittedName>
</protein>
<keyword evidence="10" id="KW-1185">Reference proteome</keyword>
<feature type="domain" description="Peptidase M50" evidence="8">
    <location>
        <begin position="193"/>
        <end position="291"/>
    </location>
</feature>
<dbReference type="Proteomes" id="UP001174908">
    <property type="component" value="Unassembled WGS sequence"/>
</dbReference>
<evidence type="ECO:0000256" key="4">
    <source>
        <dbReference type="ARBA" id="ARBA00022692"/>
    </source>
</evidence>
<keyword evidence="6 7" id="KW-0472">Membrane</keyword>
<feature type="transmembrane region" description="Helical" evidence="7">
    <location>
        <begin position="150"/>
        <end position="168"/>
    </location>
</feature>
<evidence type="ECO:0000256" key="5">
    <source>
        <dbReference type="ARBA" id="ARBA00022989"/>
    </source>
</evidence>
<dbReference type="Pfam" id="PF02163">
    <property type="entry name" value="Peptidase_M50"/>
    <property type="match status" value="1"/>
</dbReference>
<keyword evidence="4 7" id="KW-0812">Transmembrane</keyword>
<comment type="similarity">
    <text evidence="3">Belongs to the peptidase M50B family.</text>
</comment>
<sequence length="703" mass="78614">MMVNPAAMAAELPVPPLREDLRLGEAAAGADGEPTWMIQDTVVNRFYRIGWFEFECLLRWGQSPRRISEQIASQTALKPDADQVLQFRQFLEQHQLLRPGDDAVDRLRQRSEGNPWLTWKGWLHHYLFFRVPLVRPQRLLQSLARRLDGLFHPFTAWLVVALTLLGLVMVAHQWDTFKNAVIESFSPEGLLGFALALIVGKTLHEMGHALTATRLGLKVAHMGIAFVVLWPMLYTDTGEAWKLRSSRARLAIASAGILTELGLAGLATLGWALSEPGALRDAFFYLATTAWVLSLALNASPFMRFDGYFILSDLIDFPNLHERAQAQAKVAIRRRLLGLKEPWPEPFRPRERRLLIAFAIATWVYRLIIFAGIAVAVYLFFFKALGIFLFAVEVSWFILRPIWREMQHWWQARQGIPTSRGWVLGALLGGLIVLLALPWQTQVHGWGMARAERQLRVFAPYPAQLREIHPVGTVAAGQTLVTLGHPDVDEKLRRSEAGARGYDARLLGLLADPGGLGEEAALRQRLGVELQEGSAARSEIERLHLQAPFAGLWRDVDPQWSSGQWIGTRESIGVLYDPSSWQVDAYVKPDEVHRIEPGASVRFYPEGQFTPIDGKVIAIGTTRTAQLESPMLSNRHGGPLPTAKTGKELTPTPALFHVLVQLSAAPPAQQETRGQVQVEGARRSVLIEGLTRLAAVLRRESGF</sequence>
<comment type="cofactor">
    <cofactor evidence="1">
        <name>Zn(2+)</name>
        <dbReference type="ChEBI" id="CHEBI:29105"/>
    </cofactor>
</comment>
<dbReference type="CDD" id="cd05709">
    <property type="entry name" value="S2P-M50"/>
    <property type="match status" value="1"/>
</dbReference>
<evidence type="ECO:0000259" key="8">
    <source>
        <dbReference type="Pfam" id="PF02163"/>
    </source>
</evidence>
<dbReference type="PANTHER" id="PTHR13325:SF3">
    <property type="entry name" value="MEMBRANE-BOUND TRANSCRIPTION FACTOR SITE-2 PROTEASE"/>
    <property type="match status" value="1"/>
</dbReference>
<comment type="subcellular location">
    <subcellularLocation>
        <location evidence="2">Endomembrane system</location>
        <topology evidence="2">Multi-pass membrane protein</topology>
    </subcellularLocation>
</comment>
<evidence type="ECO:0000256" key="2">
    <source>
        <dbReference type="ARBA" id="ARBA00004127"/>
    </source>
</evidence>
<dbReference type="PANTHER" id="PTHR13325">
    <property type="entry name" value="PROTEASE M50 MEMBRANE-BOUND TRANSCRIPTION FACTOR SITE 2 PROTEASE"/>
    <property type="match status" value="1"/>
</dbReference>
<evidence type="ECO:0000256" key="3">
    <source>
        <dbReference type="ARBA" id="ARBA00007931"/>
    </source>
</evidence>
<proteinExistence type="inferred from homology"/>
<evidence type="ECO:0000313" key="10">
    <source>
        <dbReference type="Proteomes" id="UP001174908"/>
    </source>
</evidence>
<reference evidence="9" key="1">
    <citation type="submission" date="2023-06" db="EMBL/GenBank/DDBJ databases">
        <authorList>
            <person name="Jiang Y."/>
            <person name="Liu Q."/>
        </authorList>
    </citation>
    <scope>NUCLEOTIDE SEQUENCE</scope>
    <source>
        <strain evidence="9">CGMCC 1.12089</strain>
    </source>
</reference>
<comment type="caution">
    <text evidence="9">The sequence shown here is derived from an EMBL/GenBank/DDBJ whole genome shotgun (WGS) entry which is preliminary data.</text>
</comment>